<keyword evidence="3" id="KW-0804">Transcription</keyword>
<gene>
    <name evidence="5" type="ORF">MXMO3_02260</name>
</gene>
<keyword evidence="6" id="KW-1185">Reference proteome</keyword>
<dbReference type="PRINTS" id="PR00778">
    <property type="entry name" value="HTHARSR"/>
</dbReference>
<dbReference type="PROSITE" id="PS50987">
    <property type="entry name" value="HTH_ARSR_2"/>
    <property type="match status" value="1"/>
</dbReference>
<feature type="domain" description="HTH arsR-type" evidence="4">
    <location>
        <begin position="1"/>
        <end position="87"/>
    </location>
</feature>
<keyword evidence="1" id="KW-0805">Transcription regulation</keyword>
<sequence>MNLVFEALSHPVRRQIIQRLKRGPQSAGELAGMFDLTKPTMSTHFAKLKKADLVSTKRDKNTIIYSLNMSILERALAELIDFGGDKNDE</sequence>
<dbReference type="InterPro" id="IPR036390">
    <property type="entry name" value="WH_DNA-bd_sf"/>
</dbReference>
<evidence type="ECO:0000313" key="6">
    <source>
        <dbReference type="Proteomes" id="UP000258927"/>
    </source>
</evidence>
<dbReference type="SMART" id="SM00418">
    <property type="entry name" value="HTH_ARSR"/>
    <property type="match status" value="1"/>
</dbReference>
<dbReference type="RefSeq" id="WP_117395913.1">
    <property type="nucleotide sequence ID" value="NZ_CP021330.1"/>
</dbReference>
<proteinExistence type="predicted"/>
<protein>
    <submittedName>
        <fullName evidence="5">Transcriptional repressor SdpR</fullName>
    </submittedName>
</protein>
<dbReference type="Gene3D" id="1.10.10.10">
    <property type="entry name" value="Winged helix-like DNA-binding domain superfamily/Winged helix DNA-binding domain"/>
    <property type="match status" value="1"/>
</dbReference>
<dbReference type="InterPro" id="IPR051081">
    <property type="entry name" value="HTH_MetalResp_TranReg"/>
</dbReference>
<dbReference type="AlphaFoldDB" id="A0A2R4MFV0"/>
<dbReference type="GO" id="GO:0003700">
    <property type="term" value="F:DNA-binding transcription factor activity"/>
    <property type="evidence" value="ECO:0007669"/>
    <property type="project" value="InterPro"/>
</dbReference>
<dbReference type="Proteomes" id="UP000258927">
    <property type="component" value="Chromosome"/>
</dbReference>
<evidence type="ECO:0000259" key="4">
    <source>
        <dbReference type="PROSITE" id="PS50987"/>
    </source>
</evidence>
<evidence type="ECO:0000256" key="3">
    <source>
        <dbReference type="ARBA" id="ARBA00023163"/>
    </source>
</evidence>
<organism evidence="5 6">
    <name type="scientific">Maritalea myrionectae</name>
    <dbReference type="NCBI Taxonomy" id="454601"/>
    <lineage>
        <taxon>Bacteria</taxon>
        <taxon>Pseudomonadati</taxon>
        <taxon>Pseudomonadota</taxon>
        <taxon>Alphaproteobacteria</taxon>
        <taxon>Hyphomicrobiales</taxon>
        <taxon>Devosiaceae</taxon>
        <taxon>Maritalea</taxon>
    </lineage>
</organism>
<dbReference type="NCBIfam" id="NF033788">
    <property type="entry name" value="HTH_metalloreg"/>
    <property type="match status" value="1"/>
</dbReference>
<dbReference type="STRING" id="1122213.GCA_000423365_02577"/>
<evidence type="ECO:0000256" key="1">
    <source>
        <dbReference type="ARBA" id="ARBA00023015"/>
    </source>
</evidence>
<keyword evidence="2" id="KW-0238">DNA-binding</keyword>
<dbReference type="GO" id="GO:0003677">
    <property type="term" value="F:DNA binding"/>
    <property type="evidence" value="ECO:0007669"/>
    <property type="project" value="UniProtKB-KW"/>
</dbReference>
<dbReference type="InterPro" id="IPR001845">
    <property type="entry name" value="HTH_ArsR_DNA-bd_dom"/>
</dbReference>
<evidence type="ECO:0000256" key="2">
    <source>
        <dbReference type="ARBA" id="ARBA00023125"/>
    </source>
</evidence>
<dbReference type="InterPro" id="IPR036388">
    <property type="entry name" value="WH-like_DNA-bd_sf"/>
</dbReference>
<name>A0A2R4MFV0_9HYPH</name>
<dbReference type="Pfam" id="PF12840">
    <property type="entry name" value="HTH_20"/>
    <property type="match status" value="1"/>
</dbReference>
<evidence type="ECO:0000313" key="5">
    <source>
        <dbReference type="EMBL" id="AVX04774.1"/>
    </source>
</evidence>
<accession>A0A2R4MFV0</accession>
<dbReference type="PANTHER" id="PTHR33154:SF33">
    <property type="entry name" value="TRANSCRIPTIONAL REPRESSOR SDPR"/>
    <property type="match status" value="1"/>
</dbReference>
<dbReference type="SUPFAM" id="SSF46785">
    <property type="entry name" value="Winged helix' DNA-binding domain"/>
    <property type="match status" value="1"/>
</dbReference>
<dbReference type="CDD" id="cd00090">
    <property type="entry name" value="HTH_ARSR"/>
    <property type="match status" value="1"/>
</dbReference>
<dbReference type="PANTHER" id="PTHR33154">
    <property type="entry name" value="TRANSCRIPTIONAL REGULATOR, ARSR FAMILY"/>
    <property type="match status" value="1"/>
</dbReference>
<dbReference type="KEGG" id="mmyr:MXMO3_02260"/>
<reference evidence="5 6" key="1">
    <citation type="submission" date="2017-05" db="EMBL/GenBank/DDBJ databases">
        <title>Genome Analysis of Maritalea myrionectae HL2708#5.</title>
        <authorList>
            <consortium name="Cotde Inc.-PKNU"/>
            <person name="Jang D."/>
            <person name="Oh H.-M."/>
        </authorList>
    </citation>
    <scope>NUCLEOTIDE SEQUENCE [LARGE SCALE GENOMIC DNA]</scope>
    <source>
        <strain evidence="5 6">HL2708#5</strain>
    </source>
</reference>
<dbReference type="InterPro" id="IPR011991">
    <property type="entry name" value="ArsR-like_HTH"/>
</dbReference>
<dbReference type="EMBL" id="CP021330">
    <property type="protein sequence ID" value="AVX04774.1"/>
    <property type="molecule type" value="Genomic_DNA"/>
</dbReference>